<dbReference type="AlphaFoldDB" id="A0A9W6BM85"/>
<dbReference type="GO" id="GO:0030150">
    <property type="term" value="P:protein import into mitochondrial matrix"/>
    <property type="evidence" value="ECO:0007669"/>
    <property type="project" value="TreeGrafter"/>
</dbReference>
<name>A0A9W6BM85_9CHLO</name>
<dbReference type="InterPro" id="IPR009012">
    <property type="entry name" value="GrpE_head"/>
</dbReference>
<dbReference type="Proteomes" id="UP001165080">
    <property type="component" value="Unassembled WGS sequence"/>
</dbReference>
<evidence type="ECO:0000256" key="4">
    <source>
        <dbReference type="RuleBase" id="RU000640"/>
    </source>
</evidence>
<dbReference type="GO" id="GO:0000774">
    <property type="term" value="F:adenyl-nucleotide exchange factor activity"/>
    <property type="evidence" value="ECO:0007669"/>
    <property type="project" value="InterPro"/>
</dbReference>
<dbReference type="GO" id="GO:0051087">
    <property type="term" value="F:protein-folding chaperone binding"/>
    <property type="evidence" value="ECO:0007669"/>
    <property type="project" value="InterPro"/>
</dbReference>
<dbReference type="PRINTS" id="PR00773">
    <property type="entry name" value="GRPEPROTEIN"/>
</dbReference>
<dbReference type="SUPFAM" id="SSF51064">
    <property type="entry name" value="Head domain of nucleotide exchange factor GrpE"/>
    <property type="match status" value="1"/>
</dbReference>
<evidence type="ECO:0000256" key="7">
    <source>
        <dbReference type="SAM" id="MobiDB-lite"/>
    </source>
</evidence>
<comment type="caution">
    <text evidence="8">The sequence shown here is derived from an EMBL/GenBank/DDBJ whole genome shotgun (WGS) entry which is preliminary data.</text>
</comment>
<evidence type="ECO:0000256" key="2">
    <source>
        <dbReference type="ARBA" id="ARBA00009054"/>
    </source>
</evidence>
<evidence type="ECO:0000256" key="1">
    <source>
        <dbReference type="ARBA" id="ARBA00004305"/>
    </source>
</evidence>
<reference evidence="8 9" key="1">
    <citation type="journal article" date="2023" name="Commun. Biol.">
        <title>Reorganization of the ancestral sex-determining regions during the evolution of trioecy in Pleodorina starrii.</title>
        <authorList>
            <person name="Takahashi K."/>
            <person name="Suzuki S."/>
            <person name="Kawai-Toyooka H."/>
            <person name="Yamamoto K."/>
            <person name="Hamaji T."/>
            <person name="Ootsuki R."/>
            <person name="Yamaguchi H."/>
            <person name="Kawachi M."/>
            <person name="Higashiyama T."/>
            <person name="Nozaki H."/>
        </authorList>
    </citation>
    <scope>NUCLEOTIDE SEQUENCE [LARGE SCALE GENOMIC DNA]</scope>
    <source>
        <strain evidence="8 9">NIES-4479</strain>
    </source>
</reference>
<dbReference type="Gene3D" id="3.90.20.20">
    <property type="match status" value="1"/>
</dbReference>
<dbReference type="EMBL" id="BRXU01000010">
    <property type="protein sequence ID" value="GLC54380.1"/>
    <property type="molecule type" value="Genomic_DNA"/>
</dbReference>
<protein>
    <recommendedName>
        <fullName evidence="4">GrpE protein homolog</fullName>
    </recommendedName>
</protein>
<dbReference type="Pfam" id="PF01025">
    <property type="entry name" value="GrpE"/>
    <property type="match status" value="1"/>
</dbReference>
<comment type="function">
    <text evidence="4">Essential component of the PAM complex, a complex required for the translocation of transit peptide-containing proteins from the inner membrane into the mitochondrial matrix in an ATP-dependent manner.</text>
</comment>
<dbReference type="PROSITE" id="PS01071">
    <property type="entry name" value="GRPE"/>
    <property type="match status" value="1"/>
</dbReference>
<organism evidence="8 9">
    <name type="scientific">Pleodorina starrii</name>
    <dbReference type="NCBI Taxonomy" id="330485"/>
    <lineage>
        <taxon>Eukaryota</taxon>
        <taxon>Viridiplantae</taxon>
        <taxon>Chlorophyta</taxon>
        <taxon>core chlorophytes</taxon>
        <taxon>Chlorophyceae</taxon>
        <taxon>CS clade</taxon>
        <taxon>Chlamydomonadales</taxon>
        <taxon>Volvocaceae</taxon>
        <taxon>Pleodorina</taxon>
    </lineage>
</organism>
<dbReference type="GO" id="GO:0006457">
    <property type="term" value="P:protein folding"/>
    <property type="evidence" value="ECO:0007669"/>
    <property type="project" value="InterPro"/>
</dbReference>
<keyword evidence="3 4" id="KW-0143">Chaperone</keyword>
<dbReference type="PANTHER" id="PTHR21237:SF23">
    <property type="entry name" value="GRPE PROTEIN HOMOLOG, MITOCHONDRIAL"/>
    <property type="match status" value="1"/>
</dbReference>
<evidence type="ECO:0000256" key="5">
    <source>
        <dbReference type="RuleBase" id="RU004478"/>
    </source>
</evidence>
<feature type="coiled-coil region" evidence="6">
    <location>
        <begin position="98"/>
        <end position="132"/>
    </location>
</feature>
<proteinExistence type="inferred from homology"/>
<dbReference type="FunFam" id="2.30.22.10:FF:000002">
    <property type="entry name" value="GrpE protein homolog"/>
    <property type="match status" value="1"/>
</dbReference>
<dbReference type="HAMAP" id="MF_01151">
    <property type="entry name" value="GrpE"/>
    <property type="match status" value="1"/>
</dbReference>
<keyword evidence="6" id="KW-0175">Coiled coil</keyword>
<dbReference type="GO" id="GO:0051082">
    <property type="term" value="F:unfolded protein binding"/>
    <property type="evidence" value="ECO:0007669"/>
    <property type="project" value="TreeGrafter"/>
</dbReference>
<keyword evidence="4" id="KW-0496">Mitochondrion</keyword>
<dbReference type="CDD" id="cd00446">
    <property type="entry name" value="GrpE"/>
    <property type="match status" value="1"/>
</dbReference>
<gene>
    <name evidence="8" type="primary">PLEST005124</name>
    <name evidence="8" type="ORF">PLESTB_000857600</name>
</gene>
<feature type="region of interest" description="Disordered" evidence="7">
    <location>
        <begin position="55"/>
        <end position="89"/>
    </location>
</feature>
<dbReference type="Gene3D" id="2.30.22.10">
    <property type="entry name" value="Head domain of nucleotide exchange factor GrpE"/>
    <property type="match status" value="1"/>
</dbReference>
<evidence type="ECO:0000256" key="3">
    <source>
        <dbReference type="ARBA" id="ARBA00023186"/>
    </source>
</evidence>
<comment type="subcellular location">
    <subcellularLocation>
        <location evidence="1 4">Mitochondrion matrix</location>
    </subcellularLocation>
</comment>
<dbReference type="InterPro" id="IPR000740">
    <property type="entry name" value="GrpE"/>
</dbReference>
<dbReference type="GO" id="GO:0042803">
    <property type="term" value="F:protein homodimerization activity"/>
    <property type="evidence" value="ECO:0007669"/>
    <property type="project" value="InterPro"/>
</dbReference>
<dbReference type="PANTHER" id="PTHR21237">
    <property type="entry name" value="GRPE PROTEIN"/>
    <property type="match status" value="1"/>
</dbReference>
<evidence type="ECO:0000313" key="9">
    <source>
        <dbReference type="Proteomes" id="UP001165080"/>
    </source>
</evidence>
<dbReference type="SUPFAM" id="SSF58014">
    <property type="entry name" value="Coiled-coil domain of nucleotide exchange factor GrpE"/>
    <property type="match status" value="1"/>
</dbReference>
<dbReference type="GO" id="GO:0001405">
    <property type="term" value="C:PAM complex, Tim23 associated import motor"/>
    <property type="evidence" value="ECO:0007669"/>
    <property type="project" value="TreeGrafter"/>
</dbReference>
<accession>A0A9W6BM85</accession>
<evidence type="ECO:0000256" key="6">
    <source>
        <dbReference type="SAM" id="Coils"/>
    </source>
</evidence>
<sequence>MSGISLRRLGCSVLSICKLESTPALALGASALGGRPILLRCGLWSRSFATEKKEDANAAASGVPADEEKPGPSAEGDVGAADTSAGTEPSPQELIAQMKVKEEQAAKLTQQVESLTDSLKRTLADMENLRARTAREVDVSKKFAIQGFVKALLDVPDNLERAAGVVPPEALKEDGGLPVEKLRSLLSGLLEGVRATESIMMKVLKQHGVERYDPTGQAFDPNLHNALFDVPDPSKENNTIAIVTKKGYKLNDRVVRPAEVGVVRNVTQ</sequence>
<evidence type="ECO:0000313" key="8">
    <source>
        <dbReference type="EMBL" id="GLC54380.1"/>
    </source>
</evidence>
<dbReference type="InterPro" id="IPR013805">
    <property type="entry name" value="GrpE_CC"/>
</dbReference>
<comment type="similarity">
    <text evidence="2 5">Belongs to the GrpE family.</text>
</comment>
<keyword evidence="9" id="KW-1185">Reference proteome</keyword>